<organism evidence="11 12">
    <name type="scientific">Aplysia californica</name>
    <name type="common">California sea hare</name>
    <dbReference type="NCBI Taxonomy" id="6500"/>
    <lineage>
        <taxon>Eukaryota</taxon>
        <taxon>Metazoa</taxon>
        <taxon>Spiralia</taxon>
        <taxon>Lophotrochozoa</taxon>
        <taxon>Mollusca</taxon>
        <taxon>Gastropoda</taxon>
        <taxon>Heterobranchia</taxon>
        <taxon>Euthyneura</taxon>
        <taxon>Tectipleura</taxon>
        <taxon>Aplysiida</taxon>
        <taxon>Aplysioidea</taxon>
        <taxon>Aplysiidae</taxon>
        <taxon>Aplysia</taxon>
    </lineage>
</organism>
<dbReference type="GeneID" id="101845326"/>
<dbReference type="SUPFAM" id="SSF47473">
    <property type="entry name" value="EF-hand"/>
    <property type="match status" value="1"/>
</dbReference>
<evidence type="ECO:0000313" key="12">
    <source>
        <dbReference type="RefSeq" id="XP_012938002.1"/>
    </source>
</evidence>
<evidence type="ECO:0000256" key="3">
    <source>
        <dbReference type="ARBA" id="ARBA00011074"/>
    </source>
</evidence>
<dbReference type="RefSeq" id="XP_012938002.1">
    <property type="nucleotide sequence ID" value="XM_013082548.2"/>
</dbReference>
<dbReference type="Proteomes" id="UP000694888">
    <property type="component" value="Unplaced"/>
</dbReference>
<name>A0ABM0ZZY0_APLCA</name>
<dbReference type="InterPro" id="IPR011992">
    <property type="entry name" value="EF-hand-dom_pair"/>
</dbReference>
<feature type="region of interest" description="Disordered" evidence="9">
    <location>
        <begin position="123"/>
        <end position="144"/>
    </location>
</feature>
<evidence type="ECO:0000256" key="4">
    <source>
        <dbReference type="ARBA" id="ARBA00022670"/>
    </source>
</evidence>
<evidence type="ECO:0000256" key="1">
    <source>
        <dbReference type="ARBA" id="ARBA00000707"/>
    </source>
</evidence>
<keyword evidence="6 8" id="KW-0378">Hydrolase</keyword>
<proteinExistence type="inferred from homology"/>
<keyword evidence="4 8" id="KW-0645">Protease</keyword>
<dbReference type="InterPro" id="IPR025257">
    <property type="entry name" value="MINDY-3/4_CD"/>
</dbReference>
<evidence type="ECO:0000256" key="9">
    <source>
        <dbReference type="SAM" id="MobiDB-lite"/>
    </source>
</evidence>
<dbReference type="EC" id="3.4.19.12" evidence="8"/>
<sequence>MASFNFQIFEKTSLEDIKLLLWGASLKEEVFSRWSQGFIFSESSPTSLIQFEGGPCAVIAPVQAFLVKCALFGHGMPNMDALTSVSSEGASNLLLEALVEILSQMNSSAYVVVSFDEKSVNVKETSSNQQAEDEMGGPSKSLQSEESAQIKTDASLAKSDLSFHANLRYCCCNDLTDLRTLLKQMLPQLHSCYGVLLYLYSILCTKGIEQIKNEVEDPSEPLIDGIYGHGSQSLINLLLTSHATSNVWDNDKEISGLKLRGLLQQPTIGFLTLLEHMRYCEVGWYYKNPKFPVWLLGSETHLTVLFSTTESLVVKETPGRNANLIFAQFDPEGNGFISSSLLDDVMRALDLVSEKEYVDIMRIKLDAEELGIITRNSFMEEFFPEEPTEQVQSFSVYHHNALPQSCTEGKVMFVEGRAKLADEIDTQFICDTSPMALCLQTKWPSIEVTWSIGAPPSLN</sequence>
<keyword evidence="11" id="KW-1185">Reference proteome</keyword>
<dbReference type="SMART" id="SM01174">
    <property type="entry name" value="DUF4205"/>
    <property type="match status" value="1"/>
</dbReference>
<dbReference type="PANTHER" id="PTHR12473">
    <property type="entry name" value="UBIQUITIN CARBOXYL-TERMINAL HYDROLASE MINDY-4-RELATED"/>
    <property type="match status" value="1"/>
</dbReference>
<dbReference type="GO" id="GO:0016787">
    <property type="term" value="F:hydrolase activity"/>
    <property type="evidence" value="ECO:0007669"/>
    <property type="project" value="UniProtKB-KW"/>
</dbReference>
<evidence type="ECO:0000256" key="6">
    <source>
        <dbReference type="ARBA" id="ARBA00022801"/>
    </source>
</evidence>
<accession>A0ABM0ZZY0</accession>
<comment type="catalytic activity">
    <reaction evidence="1 8">
        <text>Thiol-dependent hydrolysis of ester, thioester, amide, peptide and isopeptide bonds formed by the C-terminal Gly of ubiquitin (a 76-residue protein attached to proteins as an intracellular targeting signal).</text>
        <dbReference type="EC" id="3.4.19.12"/>
    </reaction>
</comment>
<dbReference type="PANTHER" id="PTHR12473:SF17">
    <property type="entry name" value="UBIQUITIN CARBOXYL-TERMINAL HYDROLASE MINDY-3"/>
    <property type="match status" value="1"/>
</dbReference>
<reference evidence="12" key="1">
    <citation type="submission" date="2025-08" db="UniProtKB">
        <authorList>
            <consortium name="RefSeq"/>
        </authorList>
    </citation>
    <scope>IDENTIFICATION</scope>
</reference>
<feature type="domain" description="Deubiquitinating enzyme MINDY-3/4 conserved" evidence="10">
    <location>
        <begin position="18"/>
        <end position="366"/>
    </location>
</feature>
<evidence type="ECO:0000313" key="11">
    <source>
        <dbReference type="Proteomes" id="UP000694888"/>
    </source>
</evidence>
<dbReference type="Gene3D" id="1.10.238.10">
    <property type="entry name" value="EF-hand"/>
    <property type="match status" value="1"/>
</dbReference>
<evidence type="ECO:0000256" key="5">
    <source>
        <dbReference type="ARBA" id="ARBA00022786"/>
    </source>
</evidence>
<dbReference type="InterPro" id="IPR039785">
    <property type="entry name" value="MINY3/4"/>
</dbReference>
<keyword evidence="7 8" id="KW-0788">Thiol protease</keyword>
<evidence type="ECO:0000256" key="7">
    <source>
        <dbReference type="ARBA" id="ARBA00022807"/>
    </source>
</evidence>
<evidence type="ECO:0000259" key="10">
    <source>
        <dbReference type="SMART" id="SM01174"/>
    </source>
</evidence>
<gene>
    <name evidence="12" type="primary">LOC101845326</name>
</gene>
<evidence type="ECO:0000256" key="8">
    <source>
        <dbReference type="RuleBase" id="RU367088"/>
    </source>
</evidence>
<evidence type="ECO:0000256" key="2">
    <source>
        <dbReference type="ARBA" id="ARBA00002107"/>
    </source>
</evidence>
<keyword evidence="5 8" id="KW-0833">Ubl conjugation pathway</keyword>
<comment type="function">
    <text evidence="2 8">Hydrolase that can remove 'Lys-48'-linked conjugated ubiquitin from proteins.</text>
</comment>
<protein>
    <recommendedName>
        <fullName evidence="8">Ubiquitin carboxyl-terminal hydrolase MINDY</fullName>
        <ecNumber evidence="8">3.4.19.12</ecNumber>
    </recommendedName>
</protein>
<comment type="similarity">
    <text evidence="3 8">Belongs to the MINDY deubiquitinase family. FAM188 subfamily.</text>
</comment>
<dbReference type="Pfam" id="PF13898">
    <property type="entry name" value="MINDY-3_4_CD"/>
    <property type="match status" value="1"/>
</dbReference>